<dbReference type="AlphaFoldDB" id="A0AAN8G3U7"/>
<sequence>MIAIHKTDEDEEEEEEEEEGEEEEEEEEEESNRWEYEMETQRERRRRSLIFKICAGSSSCSQASGESSSRASLQLEDSYPRLLWCYPTLLI</sequence>
<keyword evidence="3" id="KW-1185">Reference proteome</keyword>
<feature type="region of interest" description="Disordered" evidence="1">
    <location>
        <begin position="1"/>
        <end position="38"/>
    </location>
</feature>
<name>A0AAN8G3U7_9TELE</name>
<dbReference type="Proteomes" id="UP001335648">
    <property type="component" value="Unassembled WGS sequence"/>
</dbReference>
<feature type="compositionally biased region" description="Acidic residues" evidence="1">
    <location>
        <begin position="9"/>
        <end position="30"/>
    </location>
</feature>
<organism evidence="2 3">
    <name type="scientific">Champsocephalus esox</name>
    <name type="common">pike icefish</name>
    <dbReference type="NCBI Taxonomy" id="159716"/>
    <lineage>
        <taxon>Eukaryota</taxon>
        <taxon>Metazoa</taxon>
        <taxon>Chordata</taxon>
        <taxon>Craniata</taxon>
        <taxon>Vertebrata</taxon>
        <taxon>Euteleostomi</taxon>
        <taxon>Actinopterygii</taxon>
        <taxon>Neopterygii</taxon>
        <taxon>Teleostei</taxon>
        <taxon>Neoteleostei</taxon>
        <taxon>Acanthomorphata</taxon>
        <taxon>Eupercaria</taxon>
        <taxon>Perciformes</taxon>
        <taxon>Notothenioidei</taxon>
        <taxon>Channichthyidae</taxon>
        <taxon>Champsocephalus</taxon>
    </lineage>
</organism>
<evidence type="ECO:0000313" key="3">
    <source>
        <dbReference type="Proteomes" id="UP001335648"/>
    </source>
</evidence>
<evidence type="ECO:0000313" key="2">
    <source>
        <dbReference type="EMBL" id="KAK5875452.1"/>
    </source>
</evidence>
<evidence type="ECO:0000256" key="1">
    <source>
        <dbReference type="SAM" id="MobiDB-lite"/>
    </source>
</evidence>
<reference evidence="2 3" key="1">
    <citation type="journal article" date="2023" name="Mol. Biol. Evol.">
        <title>Genomics of Secondarily Temperate Adaptation in the Only Non-Antarctic Icefish.</title>
        <authorList>
            <person name="Rivera-Colon A.G."/>
            <person name="Rayamajhi N."/>
            <person name="Minhas B.F."/>
            <person name="Madrigal G."/>
            <person name="Bilyk K.T."/>
            <person name="Yoon V."/>
            <person name="Hune M."/>
            <person name="Gregory S."/>
            <person name="Cheng C.H.C."/>
            <person name="Catchen J.M."/>
        </authorList>
    </citation>
    <scope>NUCLEOTIDE SEQUENCE [LARGE SCALE GENOMIC DNA]</scope>
    <source>
        <strain evidence="2">JC2023a</strain>
    </source>
</reference>
<dbReference type="EMBL" id="JAULUE010002068">
    <property type="protein sequence ID" value="KAK5875452.1"/>
    <property type="molecule type" value="Genomic_DNA"/>
</dbReference>
<comment type="caution">
    <text evidence="2">The sequence shown here is derived from an EMBL/GenBank/DDBJ whole genome shotgun (WGS) entry which is preliminary data.</text>
</comment>
<proteinExistence type="predicted"/>
<protein>
    <submittedName>
        <fullName evidence="2">Uncharacterized protein</fullName>
    </submittedName>
</protein>
<gene>
    <name evidence="2" type="ORF">CesoFtcFv8_026535</name>
</gene>
<accession>A0AAN8G3U7</accession>